<feature type="transmembrane region" description="Helical" evidence="1">
    <location>
        <begin position="302"/>
        <end position="321"/>
    </location>
</feature>
<evidence type="ECO:0008006" key="4">
    <source>
        <dbReference type="Google" id="ProtNLM"/>
    </source>
</evidence>
<dbReference type="Proteomes" id="UP000321805">
    <property type="component" value="Chromosome"/>
</dbReference>
<feature type="transmembrane region" description="Helical" evidence="1">
    <location>
        <begin position="125"/>
        <end position="144"/>
    </location>
</feature>
<feature type="transmembrane region" description="Helical" evidence="1">
    <location>
        <begin position="455"/>
        <end position="476"/>
    </location>
</feature>
<accession>A0A5B8U497</accession>
<gene>
    <name evidence="2" type="ORF">FSW04_09540</name>
</gene>
<feature type="transmembrane region" description="Helical" evidence="1">
    <location>
        <begin position="400"/>
        <end position="425"/>
    </location>
</feature>
<protein>
    <recommendedName>
        <fullName evidence="4">DUF2029 domain-containing protein</fullName>
    </recommendedName>
</protein>
<evidence type="ECO:0000313" key="2">
    <source>
        <dbReference type="EMBL" id="QEC47787.1"/>
    </source>
</evidence>
<feature type="transmembrane region" description="Helical" evidence="1">
    <location>
        <begin position="373"/>
        <end position="393"/>
    </location>
</feature>
<dbReference type="EMBL" id="CP042430">
    <property type="protein sequence ID" value="QEC47787.1"/>
    <property type="molecule type" value="Genomic_DNA"/>
</dbReference>
<feature type="transmembrane region" description="Helical" evidence="1">
    <location>
        <begin position="488"/>
        <end position="504"/>
    </location>
</feature>
<name>A0A5B8U497_9ACTN</name>
<proteinExistence type="predicted"/>
<keyword evidence="1" id="KW-1133">Transmembrane helix</keyword>
<keyword evidence="3" id="KW-1185">Reference proteome</keyword>
<feature type="transmembrane region" description="Helical" evidence="1">
    <location>
        <begin position="327"/>
        <end position="345"/>
    </location>
</feature>
<keyword evidence="1" id="KW-0812">Transmembrane</keyword>
<dbReference type="AlphaFoldDB" id="A0A5B8U497"/>
<dbReference type="OrthoDB" id="5243502at2"/>
<reference evidence="2 3" key="1">
    <citation type="journal article" date="2018" name="J. Microbiol.">
        <title>Baekduia soli gen. nov., sp. nov., a novel bacterium isolated from the soil of Baekdu Mountain and proposal of a novel family name, Baekduiaceae fam. nov.</title>
        <authorList>
            <person name="An D.S."/>
            <person name="Siddiqi M.Z."/>
            <person name="Kim K.H."/>
            <person name="Yu H.S."/>
            <person name="Im W.T."/>
        </authorList>
    </citation>
    <scope>NUCLEOTIDE SEQUENCE [LARGE SCALE GENOMIC DNA]</scope>
    <source>
        <strain evidence="2 3">BR7-21</strain>
    </source>
</reference>
<feature type="transmembrane region" description="Helical" evidence="1">
    <location>
        <begin position="226"/>
        <end position="249"/>
    </location>
</feature>
<dbReference type="RefSeq" id="WP_146918639.1">
    <property type="nucleotide sequence ID" value="NZ_CP042430.1"/>
</dbReference>
<sequence length="552" mass="56362">MQLPLPRRAPSRGQAAARTARRRALAVALVVLCAAGGLGLARGDRGGVLAVPAEQAAHLGAADPTLRPVLRHATRSVVTRIDDDLVKVTWFRGARAVATVGVTGERTLTQPYVLSHTRTGYGSPLSHLPVVLAALTALFLLVALQGPLRRLRTLDAAALAAFVVPTVLLDRGYLGPAEICGAVLLAFLATRGVAVAVRGVPAAGAGPSLLERLARRGAVPDLTRRVALVLLAITAMVAVTSTGVVDIAWANMEGATILLHGHLPYGHMPGDVIHGDTYGLPIYALYAPFAAIWPVPDDWTDATGSLVVGAIAAAGCAVGLLRVAGGARWAAVLALVAFPATLMTFSSGTNDVLIAAAVIWAFAWFARPALSSALLMTAGLAKVAPLLLLPVWVARLRGAALLRALAACAAVGAVVLAGLVAVGGVHGPADMLHAMSFQAGRRSVSSIWTSYGLQALQPLVQAAAVAAALGGAVLVLGDRDVARDPRRIAGLFVAILALLQLAANHWTPLYLAWLLPPAILALLGPAAVAPADPPSPAASAPVAPPAAGRIAA</sequence>
<dbReference type="KEGG" id="bsol:FSW04_09540"/>
<organism evidence="2 3">
    <name type="scientific">Baekduia soli</name>
    <dbReference type="NCBI Taxonomy" id="496014"/>
    <lineage>
        <taxon>Bacteria</taxon>
        <taxon>Bacillati</taxon>
        <taxon>Actinomycetota</taxon>
        <taxon>Thermoleophilia</taxon>
        <taxon>Solirubrobacterales</taxon>
        <taxon>Baekduiaceae</taxon>
        <taxon>Baekduia</taxon>
    </lineage>
</organism>
<keyword evidence="1" id="KW-0472">Membrane</keyword>
<evidence type="ECO:0000256" key="1">
    <source>
        <dbReference type="SAM" id="Phobius"/>
    </source>
</evidence>
<evidence type="ECO:0000313" key="3">
    <source>
        <dbReference type="Proteomes" id="UP000321805"/>
    </source>
</evidence>